<evidence type="ECO:0008006" key="4">
    <source>
        <dbReference type="Google" id="ProtNLM"/>
    </source>
</evidence>
<evidence type="ECO:0000313" key="3">
    <source>
        <dbReference type="Proteomes" id="UP000826651"/>
    </source>
</evidence>
<accession>A0ABS7S3V3</accession>
<gene>
    <name evidence="2" type="ORF">KCQ71_02600</name>
</gene>
<organism evidence="2 3">
    <name type="scientific">Occultella gossypii</name>
    <dbReference type="NCBI Taxonomy" id="2800820"/>
    <lineage>
        <taxon>Bacteria</taxon>
        <taxon>Bacillati</taxon>
        <taxon>Actinomycetota</taxon>
        <taxon>Actinomycetes</taxon>
        <taxon>Micrococcales</taxon>
        <taxon>Ruaniaceae</taxon>
        <taxon>Occultella</taxon>
    </lineage>
</organism>
<proteinExistence type="predicted"/>
<keyword evidence="3" id="KW-1185">Reference proteome</keyword>
<dbReference type="RefSeq" id="WP_223402528.1">
    <property type="nucleotide sequence ID" value="NZ_JAGSHT010000002.1"/>
</dbReference>
<feature type="region of interest" description="Disordered" evidence="1">
    <location>
        <begin position="215"/>
        <end position="236"/>
    </location>
</feature>
<dbReference type="Pfam" id="PF07931">
    <property type="entry name" value="CPT"/>
    <property type="match status" value="1"/>
</dbReference>
<evidence type="ECO:0000256" key="1">
    <source>
        <dbReference type="SAM" id="MobiDB-lite"/>
    </source>
</evidence>
<comment type="caution">
    <text evidence="2">The sequence shown here is derived from an EMBL/GenBank/DDBJ whole genome shotgun (WGS) entry which is preliminary data.</text>
</comment>
<evidence type="ECO:0000313" key="2">
    <source>
        <dbReference type="EMBL" id="MBZ2195030.1"/>
    </source>
</evidence>
<dbReference type="InterPro" id="IPR027417">
    <property type="entry name" value="P-loop_NTPase"/>
</dbReference>
<sequence length="236" mass="24814">MSTVVILNGVPRSGKSSIARAIQESCDGEWLNLGVDVFQTATPASRQPGIGLRPGGERPDLEPYVVAAYRAMFASIAAHLQQGLNVVTDVGLHDDYSAPLGVQHEAAEILQGLPVLYVGVRCPVDVVRQRRRDTWGGTGVVGVAGVASGRGESGAAGSPAAANVTAGTKGTCADDPVTRWERAVHSPGRYDLEVDTSRLTPQECAERIEAHLRTAHARTGQDPSTPPPPSAFFDLS</sequence>
<dbReference type="EMBL" id="JAGSHT010000002">
    <property type="protein sequence ID" value="MBZ2195030.1"/>
    <property type="molecule type" value="Genomic_DNA"/>
</dbReference>
<dbReference type="PIRSF" id="PIRSF007531">
    <property type="entry name" value="CPT"/>
    <property type="match status" value="1"/>
</dbReference>
<protein>
    <recommendedName>
        <fullName evidence="4">Chloramphenicol phosphotransferase</fullName>
    </recommendedName>
</protein>
<dbReference type="InterPro" id="IPR012853">
    <property type="entry name" value="CPT"/>
</dbReference>
<dbReference type="Gene3D" id="3.40.50.300">
    <property type="entry name" value="P-loop containing nucleotide triphosphate hydrolases"/>
    <property type="match status" value="1"/>
</dbReference>
<name>A0ABS7S3V3_9MICO</name>
<dbReference type="Proteomes" id="UP000826651">
    <property type="component" value="Unassembled WGS sequence"/>
</dbReference>
<reference evidence="2 3" key="1">
    <citation type="submission" date="2021-04" db="EMBL/GenBank/DDBJ databases">
        <title>Ruania sp. nov., isolated from sandy soil of mangrove forest.</title>
        <authorList>
            <person name="Ge X."/>
            <person name="Huang R."/>
            <person name="Liu W."/>
        </authorList>
    </citation>
    <scope>NUCLEOTIDE SEQUENCE [LARGE SCALE GENOMIC DNA]</scope>
    <source>
        <strain evidence="2 3">N2-46</strain>
    </source>
</reference>
<dbReference type="SUPFAM" id="SSF52540">
    <property type="entry name" value="P-loop containing nucleoside triphosphate hydrolases"/>
    <property type="match status" value="1"/>
</dbReference>